<dbReference type="SUPFAM" id="SSF103263">
    <property type="entry name" value="Chorismate synthase, AroC"/>
    <property type="match status" value="1"/>
</dbReference>
<dbReference type="AlphaFoldDB" id="A0A9D1N9Q4"/>
<dbReference type="Gene3D" id="3.60.150.10">
    <property type="entry name" value="Chorismate synthase AroC"/>
    <property type="match status" value="1"/>
</dbReference>
<reference evidence="12" key="2">
    <citation type="journal article" date="2021" name="PeerJ">
        <title>Extensive microbial diversity within the chicken gut microbiome revealed by metagenomics and culture.</title>
        <authorList>
            <person name="Gilroy R."/>
            <person name="Ravi A."/>
            <person name="Getino M."/>
            <person name="Pursley I."/>
            <person name="Horton D.L."/>
            <person name="Alikhan N.F."/>
            <person name="Baker D."/>
            <person name="Gharbi K."/>
            <person name="Hall N."/>
            <person name="Watson M."/>
            <person name="Adriaenssens E.M."/>
            <person name="Foster-Nyarko E."/>
            <person name="Jarju S."/>
            <person name="Secka A."/>
            <person name="Antonio M."/>
            <person name="Oren A."/>
            <person name="Chaudhuri R.R."/>
            <person name="La Ragione R."/>
            <person name="Hildebrand F."/>
            <person name="Pallen M.J."/>
        </authorList>
    </citation>
    <scope>NUCLEOTIDE SEQUENCE</scope>
    <source>
        <strain evidence="12">10406</strain>
    </source>
</reference>
<evidence type="ECO:0000256" key="2">
    <source>
        <dbReference type="ARBA" id="ARBA00008014"/>
    </source>
</evidence>
<keyword evidence="10 12" id="KW-0456">Lyase</keyword>
<dbReference type="EMBL" id="DVOE01000068">
    <property type="protein sequence ID" value="HIU99083.1"/>
    <property type="molecule type" value="Genomic_DNA"/>
</dbReference>
<evidence type="ECO:0000256" key="1">
    <source>
        <dbReference type="ARBA" id="ARBA00005044"/>
    </source>
</evidence>
<evidence type="ECO:0000256" key="11">
    <source>
        <dbReference type="NCBIfam" id="TIGR00033"/>
    </source>
</evidence>
<keyword evidence="7" id="KW-0274">FAD</keyword>
<dbReference type="InterPro" id="IPR035904">
    <property type="entry name" value="Chorismate_synth_AroC_sf"/>
</dbReference>
<evidence type="ECO:0000256" key="8">
    <source>
        <dbReference type="ARBA" id="ARBA00022857"/>
    </source>
</evidence>
<keyword evidence="6" id="KW-0288">FMN</keyword>
<dbReference type="GO" id="GO:0005829">
    <property type="term" value="C:cytosol"/>
    <property type="evidence" value="ECO:0007669"/>
    <property type="project" value="TreeGrafter"/>
</dbReference>
<dbReference type="GO" id="GO:0009423">
    <property type="term" value="P:chorismate biosynthetic process"/>
    <property type="evidence" value="ECO:0007669"/>
    <property type="project" value="UniProtKB-UniRule"/>
</dbReference>
<dbReference type="CDD" id="cd07304">
    <property type="entry name" value="Chorismate_synthase"/>
    <property type="match status" value="1"/>
</dbReference>
<evidence type="ECO:0000313" key="13">
    <source>
        <dbReference type="Proteomes" id="UP000886857"/>
    </source>
</evidence>
<keyword evidence="5" id="KW-0285">Flavoprotein</keyword>
<evidence type="ECO:0000256" key="9">
    <source>
        <dbReference type="ARBA" id="ARBA00023141"/>
    </source>
</evidence>
<comment type="pathway">
    <text evidence="1">Metabolic intermediate biosynthesis; chorismate biosynthesis; chorismate from D-erythrose 4-phosphate and phosphoenolpyruvate: step 7/7.</text>
</comment>
<keyword evidence="4" id="KW-0028">Amino-acid biosynthesis</keyword>
<evidence type="ECO:0000256" key="10">
    <source>
        <dbReference type="ARBA" id="ARBA00023239"/>
    </source>
</evidence>
<dbReference type="Proteomes" id="UP000886857">
    <property type="component" value="Unassembled WGS sequence"/>
</dbReference>
<keyword evidence="9" id="KW-0057">Aromatic amino acid biosynthesis</keyword>
<keyword evidence="8" id="KW-0521">NADP</keyword>
<accession>A0A9D1N9Q4</accession>
<evidence type="ECO:0000256" key="6">
    <source>
        <dbReference type="ARBA" id="ARBA00022643"/>
    </source>
</evidence>
<gene>
    <name evidence="12" type="primary">aroC</name>
    <name evidence="12" type="ORF">IAC73_04515</name>
</gene>
<dbReference type="EC" id="4.2.3.5" evidence="3 11"/>
<evidence type="ECO:0000256" key="5">
    <source>
        <dbReference type="ARBA" id="ARBA00022630"/>
    </source>
</evidence>
<name>A0A9D1N9Q4_9FIRM</name>
<evidence type="ECO:0000256" key="7">
    <source>
        <dbReference type="ARBA" id="ARBA00022827"/>
    </source>
</evidence>
<sequence length="361" mass="38024">MRPFDVLDITFSGESHSPEISATMRGLPVGTVFSAEAVEECMARRRSGRYLFSTPRREADVPEWRSGIAREGDALTVTGDITVAIANNNVRPGDYPFARTPRPSHADYVAYVKDGERAAKSGGGRFSGRMTALLTALGGAAKDILAKRGVTVDAYISRMAGVDTSAGRLPSPEEIRACHELPLPVLSRLEEAKDAAAEAAKRGDSTGGVVECVIRGLPAGLGDALWRGLESKLAAAVYGIPAVKCVEFGAGALIADMTGSTANDPFSVEDGKVVTLTNNAGGLNGGVTNGMPVVLRAAFRPTPTISLPQRTVDLELMRETTLTAGGRHDATVVPRAVVVTECTAALAVLDELLFDSYLKRP</sequence>
<dbReference type="NCBIfam" id="TIGR00033">
    <property type="entry name" value="aroC"/>
    <property type="match status" value="1"/>
</dbReference>
<organism evidence="12 13">
    <name type="scientific">Candidatus Limadaptatus stercoripullorum</name>
    <dbReference type="NCBI Taxonomy" id="2840846"/>
    <lineage>
        <taxon>Bacteria</taxon>
        <taxon>Bacillati</taxon>
        <taxon>Bacillota</taxon>
        <taxon>Clostridia</taxon>
        <taxon>Eubacteriales</taxon>
        <taxon>Candidatus Limadaptatus</taxon>
    </lineage>
</organism>
<evidence type="ECO:0000256" key="4">
    <source>
        <dbReference type="ARBA" id="ARBA00022605"/>
    </source>
</evidence>
<dbReference type="GO" id="GO:0008652">
    <property type="term" value="P:amino acid biosynthetic process"/>
    <property type="evidence" value="ECO:0007669"/>
    <property type="project" value="UniProtKB-KW"/>
</dbReference>
<dbReference type="Pfam" id="PF01264">
    <property type="entry name" value="Chorismate_synt"/>
    <property type="match status" value="1"/>
</dbReference>
<reference evidence="12" key="1">
    <citation type="submission" date="2020-10" db="EMBL/GenBank/DDBJ databases">
        <authorList>
            <person name="Gilroy R."/>
        </authorList>
    </citation>
    <scope>NUCLEOTIDE SEQUENCE</scope>
    <source>
        <strain evidence="12">10406</strain>
    </source>
</reference>
<proteinExistence type="inferred from homology"/>
<dbReference type="GO" id="GO:0009073">
    <property type="term" value="P:aromatic amino acid family biosynthetic process"/>
    <property type="evidence" value="ECO:0007669"/>
    <property type="project" value="UniProtKB-KW"/>
</dbReference>
<dbReference type="PIRSF" id="PIRSF001456">
    <property type="entry name" value="Chorismate_synth"/>
    <property type="match status" value="1"/>
</dbReference>
<evidence type="ECO:0000313" key="12">
    <source>
        <dbReference type="EMBL" id="HIU99083.1"/>
    </source>
</evidence>
<dbReference type="PANTHER" id="PTHR21085">
    <property type="entry name" value="CHORISMATE SYNTHASE"/>
    <property type="match status" value="1"/>
</dbReference>
<protein>
    <recommendedName>
        <fullName evidence="3 11">Chorismate synthase</fullName>
        <ecNumber evidence="3 11">4.2.3.5</ecNumber>
    </recommendedName>
</protein>
<dbReference type="InterPro" id="IPR000453">
    <property type="entry name" value="Chorismate_synth"/>
</dbReference>
<evidence type="ECO:0000256" key="3">
    <source>
        <dbReference type="ARBA" id="ARBA00013036"/>
    </source>
</evidence>
<comment type="caution">
    <text evidence="12">The sequence shown here is derived from an EMBL/GenBank/DDBJ whole genome shotgun (WGS) entry which is preliminary data.</text>
</comment>
<dbReference type="GO" id="GO:0010181">
    <property type="term" value="F:FMN binding"/>
    <property type="evidence" value="ECO:0007669"/>
    <property type="project" value="TreeGrafter"/>
</dbReference>
<dbReference type="PANTHER" id="PTHR21085:SF0">
    <property type="entry name" value="CHORISMATE SYNTHASE"/>
    <property type="match status" value="1"/>
</dbReference>
<comment type="similarity">
    <text evidence="2">Belongs to the chorismate synthase family.</text>
</comment>
<dbReference type="GO" id="GO:0004107">
    <property type="term" value="F:chorismate synthase activity"/>
    <property type="evidence" value="ECO:0007669"/>
    <property type="project" value="UniProtKB-UniRule"/>
</dbReference>